<organism evidence="1 2">
    <name type="scientific">Streblomastix strix</name>
    <dbReference type="NCBI Taxonomy" id="222440"/>
    <lineage>
        <taxon>Eukaryota</taxon>
        <taxon>Metamonada</taxon>
        <taxon>Preaxostyla</taxon>
        <taxon>Oxymonadida</taxon>
        <taxon>Streblomastigidae</taxon>
        <taxon>Streblomastix</taxon>
    </lineage>
</organism>
<dbReference type="EMBL" id="SNRW01049289">
    <property type="protein sequence ID" value="KAA6311341.1"/>
    <property type="molecule type" value="Genomic_DNA"/>
</dbReference>
<dbReference type="Proteomes" id="UP000324800">
    <property type="component" value="Unassembled WGS sequence"/>
</dbReference>
<name>A0A5J4PQW0_9EUKA</name>
<sequence>MDNYEDKRIAEYYAGFIYRWKGRHAFNNIPIHGESGSADQVSALRWIDEALPAILE</sequence>
<accession>A0A5J4PQW0</accession>
<reference evidence="1 2" key="1">
    <citation type="submission" date="2019-03" db="EMBL/GenBank/DDBJ databases">
        <title>Single cell metagenomics reveals metabolic interactions within the superorganism composed of flagellate Streblomastix strix and complex community of Bacteroidetes bacteria on its surface.</title>
        <authorList>
            <person name="Treitli S.C."/>
            <person name="Kolisko M."/>
            <person name="Husnik F."/>
            <person name="Keeling P."/>
            <person name="Hampl V."/>
        </authorList>
    </citation>
    <scope>NUCLEOTIDE SEQUENCE [LARGE SCALE GENOMIC DNA]</scope>
    <source>
        <strain evidence="1">ST1C</strain>
    </source>
</reference>
<evidence type="ECO:0000313" key="1">
    <source>
        <dbReference type="EMBL" id="KAA6311341.1"/>
    </source>
</evidence>
<dbReference type="OrthoDB" id="125485at2759"/>
<protein>
    <submittedName>
        <fullName evidence="1">Uncharacterized protein</fullName>
    </submittedName>
</protein>
<dbReference type="AlphaFoldDB" id="A0A5J4PQW0"/>
<proteinExistence type="predicted"/>
<comment type="caution">
    <text evidence="1">The sequence shown here is derived from an EMBL/GenBank/DDBJ whole genome shotgun (WGS) entry which is preliminary data.</text>
</comment>
<gene>
    <name evidence="1" type="ORF">EZS28_056144</name>
</gene>
<feature type="non-terminal residue" evidence="1">
    <location>
        <position position="56"/>
    </location>
</feature>
<evidence type="ECO:0000313" key="2">
    <source>
        <dbReference type="Proteomes" id="UP000324800"/>
    </source>
</evidence>